<accession>A0A833SSD0</accession>
<gene>
    <name evidence="1" type="ORF">GN244_ATG08358</name>
</gene>
<organism evidence="1 2">
    <name type="scientific">Phytophthora infestans</name>
    <name type="common">Potato late blight agent</name>
    <name type="synonym">Botrytis infestans</name>
    <dbReference type="NCBI Taxonomy" id="4787"/>
    <lineage>
        <taxon>Eukaryota</taxon>
        <taxon>Sar</taxon>
        <taxon>Stramenopiles</taxon>
        <taxon>Oomycota</taxon>
        <taxon>Peronosporomycetes</taxon>
        <taxon>Peronosporales</taxon>
        <taxon>Peronosporaceae</taxon>
        <taxon>Phytophthora</taxon>
    </lineage>
</organism>
<sequence>MLQAFKTVYGERALASLLYEAKGKLDPKKTAETLKSELYAEWFERRISERNFFSGAFNIQRSQATAVDKRIRGEYVNVAFQKHKLKKEATTLGIAV</sequence>
<comment type="caution">
    <text evidence="1">The sequence shown here is derived from an EMBL/GenBank/DDBJ whole genome shotgun (WGS) entry which is preliminary data.</text>
</comment>
<name>A0A833SSD0_PHYIN</name>
<evidence type="ECO:0000313" key="1">
    <source>
        <dbReference type="EMBL" id="KAF4039527.1"/>
    </source>
</evidence>
<keyword evidence="2" id="KW-1185">Reference proteome</keyword>
<evidence type="ECO:0000313" key="2">
    <source>
        <dbReference type="Proteomes" id="UP000602510"/>
    </source>
</evidence>
<reference evidence="1" key="1">
    <citation type="submission" date="2020-04" db="EMBL/GenBank/DDBJ databases">
        <title>Hybrid Assembly of Korean Phytophthora infestans isolates.</title>
        <authorList>
            <person name="Prokchorchik M."/>
            <person name="Lee Y."/>
            <person name="Seo J."/>
            <person name="Cho J.-H."/>
            <person name="Park Y.-E."/>
            <person name="Jang D.-C."/>
            <person name="Im J.-S."/>
            <person name="Choi J.-G."/>
            <person name="Park H.-J."/>
            <person name="Lee G.-B."/>
            <person name="Lee Y.-G."/>
            <person name="Hong S.-Y."/>
            <person name="Cho K."/>
            <person name="Sohn K.H."/>
        </authorList>
    </citation>
    <scope>NUCLEOTIDE SEQUENCE</scope>
    <source>
        <strain evidence="1">KR_1_A1</strain>
    </source>
</reference>
<proteinExistence type="predicted"/>
<dbReference type="AlphaFoldDB" id="A0A833SSD0"/>
<protein>
    <submittedName>
        <fullName evidence="1">Uncharacterized protein</fullName>
    </submittedName>
</protein>
<dbReference type="Proteomes" id="UP000602510">
    <property type="component" value="Unassembled WGS sequence"/>
</dbReference>
<dbReference type="EMBL" id="WSZM01000174">
    <property type="protein sequence ID" value="KAF4039527.1"/>
    <property type="molecule type" value="Genomic_DNA"/>
</dbReference>